<dbReference type="Pfam" id="PF16363">
    <property type="entry name" value="GDP_Man_Dehyd"/>
    <property type="match status" value="1"/>
</dbReference>
<organism evidence="2 4">
    <name type="scientific">Holdemania massiliensis</name>
    <dbReference type="NCBI Taxonomy" id="1468449"/>
    <lineage>
        <taxon>Bacteria</taxon>
        <taxon>Bacillati</taxon>
        <taxon>Bacillota</taxon>
        <taxon>Erysipelotrichia</taxon>
        <taxon>Erysipelotrichales</taxon>
        <taxon>Erysipelotrichaceae</taxon>
        <taxon>Holdemania</taxon>
    </lineage>
</organism>
<dbReference type="EMBL" id="WKPI01000015">
    <property type="protein sequence ID" value="MSC33391.1"/>
    <property type="molecule type" value="Genomic_DNA"/>
</dbReference>
<proteinExistence type="predicted"/>
<dbReference type="EMBL" id="WKPJ01000013">
    <property type="protein sequence ID" value="MSA89636.1"/>
    <property type="molecule type" value="Genomic_DNA"/>
</dbReference>
<evidence type="ECO:0000313" key="4">
    <source>
        <dbReference type="Proteomes" id="UP000433575"/>
    </source>
</evidence>
<evidence type="ECO:0000313" key="3">
    <source>
        <dbReference type="EMBL" id="MSC33391.1"/>
    </source>
</evidence>
<comment type="caution">
    <text evidence="2">The sequence shown here is derived from an EMBL/GenBank/DDBJ whole genome shotgun (WGS) entry which is preliminary data.</text>
</comment>
<evidence type="ECO:0000313" key="2">
    <source>
        <dbReference type="EMBL" id="MSA89636.1"/>
    </source>
</evidence>
<dbReference type="GO" id="GO:0047733">
    <property type="term" value="F:CDP-glucose 4,6-dehydratase activity"/>
    <property type="evidence" value="ECO:0007669"/>
    <property type="project" value="UniProtKB-EC"/>
</dbReference>
<dbReference type="Gene3D" id="3.40.50.720">
    <property type="entry name" value="NAD(P)-binding Rossmann-like Domain"/>
    <property type="match status" value="1"/>
</dbReference>
<reference evidence="4 5" key="1">
    <citation type="journal article" date="2019" name="Nat. Med.">
        <title>A library of human gut bacterial isolates paired with longitudinal multiomics data enables mechanistic microbiome research.</title>
        <authorList>
            <person name="Poyet M."/>
            <person name="Groussin M."/>
            <person name="Gibbons S.M."/>
            <person name="Avila-Pacheco J."/>
            <person name="Jiang X."/>
            <person name="Kearney S.M."/>
            <person name="Perrotta A.R."/>
            <person name="Berdy B."/>
            <person name="Zhao S."/>
            <person name="Lieberman T.D."/>
            <person name="Swanson P.K."/>
            <person name="Smith M."/>
            <person name="Roesemann S."/>
            <person name="Alexander J.E."/>
            <person name="Rich S.A."/>
            <person name="Livny J."/>
            <person name="Vlamakis H."/>
            <person name="Clish C."/>
            <person name="Bullock K."/>
            <person name="Deik A."/>
            <person name="Scott J."/>
            <person name="Pierce K.A."/>
            <person name="Xavier R.J."/>
            <person name="Alm E.J."/>
        </authorList>
    </citation>
    <scope>NUCLEOTIDE SEQUENCE [LARGE SCALE GENOMIC DNA]</scope>
    <source>
        <strain evidence="2 4">BIOML-A4</strain>
        <strain evidence="3 5">BIOML-A5</strain>
    </source>
</reference>
<gene>
    <name evidence="2" type="primary">rfbG</name>
    <name evidence="3" type="ORF">GKD88_09690</name>
    <name evidence="2" type="ORF">GKE08_09890</name>
</gene>
<dbReference type="Proteomes" id="UP000433575">
    <property type="component" value="Unassembled WGS sequence"/>
</dbReference>
<protein>
    <submittedName>
        <fullName evidence="2">CDP-glucose 4,6-dehydratase</fullName>
        <ecNumber evidence="2">4.2.1.45</ecNumber>
    </submittedName>
</protein>
<dbReference type="EC" id="4.2.1.45" evidence="2"/>
<dbReference type="OrthoDB" id="9779041at2"/>
<dbReference type="InterPro" id="IPR036291">
    <property type="entry name" value="NAD(P)-bd_dom_sf"/>
</dbReference>
<evidence type="ECO:0000313" key="5">
    <source>
        <dbReference type="Proteomes" id="UP000480929"/>
    </source>
</evidence>
<dbReference type="InterPro" id="IPR016040">
    <property type="entry name" value="NAD(P)-bd_dom"/>
</dbReference>
<name>A0A6N7S8J7_9FIRM</name>
<dbReference type="PANTHER" id="PTHR43000">
    <property type="entry name" value="DTDP-D-GLUCOSE 4,6-DEHYDRATASE-RELATED"/>
    <property type="match status" value="1"/>
</dbReference>
<dbReference type="Proteomes" id="UP000480929">
    <property type="component" value="Unassembled WGS sequence"/>
</dbReference>
<dbReference type="NCBIfam" id="TIGR02622">
    <property type="entry name" value="CDP_4_6_dhtase"/>
    <property type="match status" value="1"/>
</dbReference>
<keyword evidence="5" id="KW-1185">Reference proteome</keyword>
<accession>A0A6N7S8J7</accession>
<dbReference type="AlphaFoldDB" id="A0A6N7S8J7"/>
<dbReference type="InterPro" id="IPR013445">
    <property type="entry name" value="CDP_4_6_deHydtase"/>
</dbReference>
<dbReference type="Gene3D" id="3.90.25.10">
    <property type="entry name" value="UDP-galactose 4-epimerase, domain 1"/>
    <property type="match status" value="1"/>
</dbReference>
<dbReference type="SUPFAM" id="SSF51735">
    <property type="entry name" value="NAD(P)-binding Rossmann-fold domains"/>
    <property type="match status" value="1"/>
</dbReference>
<keyword evidence="2" id="KW-0456">Lyase</keyword>
<dbReference type="RefSeq" id="WP_154238883.1">
    <property type="nucleotide sequence ID" value="NZ_WKPI01000015.1"/>
</dbReference>
<evidence type="ECO:0000259" key="1">
    <source>
        <dbReference type="Pfam" id="PF16363"/>
    </source>
</evidence>
<feature type="domain" description="NAD(P)-binding" evidence="1">
    <location>
        <begin position="17"/>
        <end position="325"/>
    </location>
</feature>
<sequence length="356" mass="40695">MEGVGLMKSFYQGKKVLVTGHTGFKGSWLCSILLEFGAEVCGIGLEPDTNPSLFHLLDLSNRLESHILDIRDLEAVKDIFDKFHPEIVIHLAAQPLVIDSYIKPVYTFEVNVLGTVNILECIRLNNCVKSFVNVTTDKVYENHEQEDYGYMETDRLNGYDPYSNSKSCSELVTDSYCKSFFGERDLAISTCRAGNVIGGGDFSENRIVPDCVKYTMNKQAIVVRNPNSVRPYQHVLEADMFYLMLAMKQYKDKAYAGNYNIGPEDGDCITTSQLCDLFCRFWDGAEWKAIDYQGPHEANYLKLNCSKAKSILQWQPRWHVDEAVKLTVEWSKAFADKENLKEITQRQILKYMEEQK</sequence>